<reference evidence="2" key="1">
    <citation type="submission" date="2020-08" db="EMBL/GenBank/DDBJ databases">
        <title>Multicomponent nature underlies the extraordinary mechanical properties of spider dragline silk.</title>
        <authorList>
            <person name="Kono N."/>
            <person name="Nakamura H."/>
            <person name="Mori M."/>
            <person name="Yoshida Y."/>
            <person name="Ohtoshi R."/>
            <person name="Malay A.D."/>
            <person name="Moran D.A.P."/>
            <person name="Tomita M."/>
            <person name="Numata K."/>
            <person name="Arakawa K."/>
        </authorList>
    </citation>
    <scope>NUCLEOTIDE SEQUENCE</scope>
</reference>
<protein>
    <submittedName>
        <fullName evidence="2">Uncharacterized protein</fullName>
    </submittedName>
</protein>
<keyword evidence="3" id="KW-1185">Reference proteome</keyword>
<evidence type="ECO:0000313" key="2">
    <source>
        <dbReference type="EMBL" id="GFY07653.1"/>
    </source>
</evidence>
<name>A0A8X6SIN2_TRICX</name>
<proteinExistence type="predicted"/>
<dbReference type="EMBL" id="BMAU01021276">
    <property type="protein sequence ID" value="GFY07653.1"/>
    <property type="molecule type" value="Genomic_DNA"/>
</dbReference>
<dbReference type="AlphaFoldDB" id="A0A8X6SIN2"/>
<accession>A0A8X6SIN2</accession>
<comment type="caution">
    <text evidence="2">The sequence shown here is derived from an EMBL/GenBank/DDBJ whole genome shotgun (WGS) entry which is preliminary data.</text>
</comment>
<organism evidence="2 3">
    <name type="scientific">Trichonephila clavipes</name>
    <name type="common">Golden silk orbweaver</name>
    <name type="synonym">Nephila clavipes</name>
    <dbReference type="NCBI Taxonomy" id="2585209"/>
    <lineage>
        <taxon>Eukaryota</taxon>
        <taxon>Metazoa</taxon>
        <taxon>Ecdysozoa</taxon>
        <taxon>Arthropoda</taxon>
        <taxon>Chelicerata</taxon>
        <taxon>Arachnida</taxon>
        <taxon>Araneae</taxon>
        <taxon>Araneomorphae</taxon>
        <taxon>Entelegynae</taxon>
        <taxon>Araneoidea</taxon>
        <taxon>Nephilidae</taxon>
        <taxon>Trichonephila</taxon>
    </lineage>
</organism>
<evidence type="ECO:0000313" key="3">
    <source>
        <dbReference type="Proteomes" id="UP000887159"/>
    </source>
</evidence>
<dbReference type="Proteomes" id="UP000887159">
    <property type="component" value="Unassembled WGS sequence"/>
</dbReference>
<feature type="region of interest" description="Disordered" evidence="1">
    <location>
        <begin position="1"/>
        <end position="20"/>
    </location>
</feature>
<evidence type="ECO:0000256" key="1">
    <source>
        <dbReference type="SAM" id="MobiDB-lite"/>
    </source>
</evidence>
<gene>
    <name evidence="2" type="primary">NCL1_22128</name>
    <name evidence="2" type="ORF">TNCV_4095231</name>
</gene>
<sequence>MNHGQVTWTTPELAPPLLTTTPHQREDVSSLDRFNVHRCPTRRVFSGTGIELVTRVGGPATYVLAGRVLDTPALMLTHGSNIKQLAFTPLEICATSSRQLLMDSAPGRRHAFVIWLIIPKGILS</sequence>
<feature type="compositionally biased region" description="Low complexity" evidence="1">
    <location>
        <begin position="7"/>
        <end position="20"/>
    </location>
</feature>